<reference evidence="2 3" key="1">
    <citation type="journal article" date="2016" name="Mol. Biol. Evol.">
        <title>Comparative Genomics of Early-Diverging Mushroom-Forming Fungi Provides Insights into the Origins of Lignocellulose Decay Capabilities.</title>
        <authorList>
            <person name="Nagy L.G."/>
            <person name="Riley R."/>
            <person name="Tritt A."/>
            <person name="Adam C."/>
            <person name="Daum C."/>
            <person name="Floudas D."/>
            <person name="Sun H."/>
            <person name="Yadav J.S."/>
            <person name="Pangilinan J."/>
            <person name="Larsson K.H."/>
            <person name="Matsuura K."/>
            <person name="Barry K."/>
            <person name="Labutti K."/>
            <person name="Kuo R."/>
            <person name="Ohm R.A."/>
            <person name="Bhattacharya S.S."/>
            <person name="Shirouzu T."/>
            <person name="Yoshinaga Y."/>
            <person name="Martin F.M."/>
            <person name="Grigoriev I.V."/>
            <person name="Hibbett D.S."/>
        </authorList>
    </citation>
    <scope>NUCLEOTIDE SEQUENCE [LARGE SCALE GENOMIC DNA]</scope>
    <source>
        <strain evidence="2 3">HHB12029</strain>
    </source>
</reference>
<proteinExistence type="predicted"/>
<evidence type="ECO:0000313" key="3">
    <source>
        <dbReference type="Proteomes" id="UP000077266"/>
    </source>
</evidence>
<name>A0A165Z3K0_EXIGL</name>
<gene>
    <name evidence="2" type="ORF">EXIGLDRAFT_782894</name>
</gene>
<sequence length="206" mass="22948">MMLAFDILKVPGAVIKMYDDHFNIIMTAEDFLLEWAIWRMYDLRRRALVKGDEPADISTFDAVVFRQCQNAVQSQIHAEMRATSDRMQRRPAQSNAPVASGSGAKASSSRKNTGGDMLKSITYSCCLVCGSKSHIHDKDVIRKDCDTRWLVFDGHIKAWRTPDTRALICWSWNSIDGCSKAGCRFATTGHRCSLCGGAHGCHSCPV</sequence>
<dbReference type="OrthoDB" id="10645764at2759"/>
<organism evidence="2 3">
    <name type="scientific">Exidia glandulosa HHB12029</name>
    <dbReference type="NCBI Taxonomy" id="1314781"/>
    <lineage>
        <taxon>Eukaryota</taxon>
        <taxon>Fungi</taxon>
        <taxon>Dikarya</taxon>
        <taxon>Basidiomycota</taxon>
        <taxon>Agaricomycotina</taxon>
        <taxon>Agaricomycetes</taxon>
        <taxon>Auriculariales</taxon>
        <taxon>Exidiaceae</taxon>
        <taxon>Exidia</taxon>
    </lineage>
</organism>
<keyword evidence="3" id="KW-1185">Reference proteome</keyword>
<dbReference type="EMBL" id="KV426694">
    <property type="protein sequence ID" value="KZV79039.1"/>
    <property type="molecule type" value="Genomic_DNA"/>
</dbReference>
<dbReference type="AlphaFoldDB" id="A0A165Z3K0"/>
<protein>
    <submittedName>
        <fullName evidence="2">Uncharacterized protein</fullName>
    </submittedName>
</protein>
<dbReference type="Proteomes" id="UP000077266">
    <property type="component" value="Unassembled WGS sequence"/>
</dbReference>
<dbReference type="InParanoid" id="A0A165Z3K0"/>
<evidence type="ECO:0000256" key="1">
    <source>
        <dbReference type="SAM" id="MobiDB-lite"/>
    </source>
</evidence>
<accession>A0A165Z3K0</accession>
<feature type="region of interest" description="Disordered" evidence="1">
    <location>
        <begin position="81"/>
        <end position="113"/>
    </location>
</feature>
<feature type="compositionally biased region" description="Low complexity" evidence="1">
    <location>
        <begin position="99"/>
        <end position="109"/>
    </location>
</feature>
<evidence type="ECO:0000313" key="2">
    <source>
        <dbReference type="EMBL" id="KZV79039.1"/>
    </source>
</evidence>